<dbReference type="EMBL" id="PDEQ01000006">
    <property type="protein sequence ID" value="PEN12958.1"/>
    <property type="molecule type" value="Genomic_DNA"/>
</dbReference>
<dbReference type="Proteomes" id="UP000220102">
    <property type="component" value="Unassembled WGS sequence"/>
</dbReference>
<protein>
    <submittedName>
        <fullName evidence="2">Cobalamin-binding protein</fullName>
    </submittedName>
</protein>
<dbReference type="PANTHER" id="PTHR42860">
    <property type="entry name" value="VITAMIN B12-BINDING PROTEIN"/>
    <property type="match status" value="1"/>
</dbReference>
<name>A0A2A8CX45_9BACT</name>
<gene>
    <name evidence="2" type="ORF">CRI94_13250</name>
</gene>
<sequence>MRIVSLLPAATEWIAAFGGLEDLVGCSHECSGPPGIADIPVVTEARFDDSGDSAAIDRAVRDALEQGLSLYDVDMERLKALDPDLIVTQDQCDVCAVSLSQLREELATWGSGDGPDIFSLKPNTFKDVLDGALRLGRAIGRTSKAMRVIAGGEMRLQQLRSALGVDRRVEPETLQTVACIEWLDPLMVAGHWMPDLAEHAGARSILAEKGDASPTIEFDALVEADPAAIAIMPCGFSVDQTVGDMERLTSRSAWRDLRAVRSGNVAILDGNAYFNRPGPRLVRSAELLASVVHRRDDVLRRPIRDGERIWLEEMPDGAS</sequence>
<dbReference type="PROSITE" id="PS50983">
    <property type="entry name" value="FE_B12_PBP"/>
    <property type="match status" value="1"/>
</dbReference>
<keyword evidence="3" id="KW-1185">Reference proteome</keyword>
<feature type="domain" description="Fe/B12 periplasmic-binding" evidence="1">
    <location>
        <begin position="2"/>
        <end position="296"/>
    </location>
</feature>
<organism evidence="2 3">
    <name type="scientific">Longibacter salinarum</name>
    <dbReference type="NCBI Taxonomy" id="1850348"/>
    <lineage>
        <taxon>Bacteria</taxon>
        <taxon>Pseudomonadati</taxon>
        <taxon>Rhodothermota</taxon>
        <taxon>Rhodothermia</taxon>
        <taxon>Rhodothermales</taxon>
        <taxon>Salisaetaceae</taxon>
        <taxon>Longibacter</taxon>
    </lineage>
</organism>
<comment type="caution">
    <text evidence="2">The sequence shown here is derived from an EMBL/GenBank/DDBJ whole genome shotgun (WGS) entry which is preliminary data.</text>
</comment>
<dbReference type="SUPFAM" id="SSF53807">
    <property type="entry name" value="Helical backbone' metal receptor"/>
    <property type="match status" value="1"/>
</dbReference>
<dbReference type="AlphaFoldDB" id="A0A2A8CX45"/>
<dbReference type="InterPro" id="IPR051030">
    <property type="entry name" value="Vitamin_B12-ABC_binding"/>
</dbReference>
<dbReference type="Pfam" id="PF01497">
    <property type="entry name" value="Peripla_BP_2"/>
    <property type="match status" value="1"/>
</dbReference>
<accession>A0A2A8CX45</accession>
<reference evidence="2 3" key="1">
    <citation type="submission" date="2017-10" db="EMBL/GenBank/DDBJ databases">
        <title>Draft genome of Longibacter Salinarum.</title>
        <authorList>
            <person name="Goh K.M."/>
            <person name="Shamsir M.S."/>
            <person name="Lim S.W."/>
        </authorList>
    </citation>
    <scope>NUCLEOTIDE SEQUENCE [LARGE SCALE GENOMIC DNA]</scope>
    <source>
        <strain evidence="2 3">KCTC 52045</strain>
    </source>
</reference>
<dbReference type="PANTHER" id="PTHR42860:SF1">
    <property type="entry name" value="VITAMIN B12-BINDING PROTEIN"/>
    <property type="match status" value="1"/>
</dbReference>
<dbReference type="InterPro" id="IPR002491">
    <property type="entry name" value="ABC_transptr_periplasmic_BD"/>
</dbReference>
<dbReference type="Gene3D" id="3.40.50.1980">
    <property type="entry name" value="Nitrogenase molybdenum iron protein domain"/>
    <property type="match status" value="2"/>
</dbReference>
<dbReference type="RefSeq" id="WP_098076563.1">
    <property type="nucleotide sequence ID" value="NZ_PDEQ01000006.1"/>
</dbReference>
<evidence type="ECO:0000313" key="2">
    <source>
        <dbReference type="EMBL" id="PEN12958.1"/>
    </source>
</evidence>
<proteinExistence type="predicted"/>
<evidence type="ECO:0000313" key="3">
    <source>
        <dbReference type="Proteomes" id="UP000220102"/>
    </source>
</evidence>
<dbReference type="OrthoDB" id="9787772at2"/>
<dbReference type="CDD" id="cd01144">
    <property type="entry name" value="BtuF"/>
    <property type="match status" value="1"/>
</dbReference>
<evidence type="ECO:0000259" key="1">
    <source>
        <dbReference type="PROSITE" id="PS50983"/>
    </source>
</evidence>